<keyword evidence="3" id="KW-1185">Reference proteome</keyword>
<comment type="caution">
    <text evidence="2">The sequence shown here is derived from an EMBL/GenBank/DDBJ whole genome shotgun (WGS) entry which is preliminary data.</text>
</comment>
<reference evidence="2 3" key="1">
    <citation type="submission" date="2016-07" db="EMBL/GenBank/DDBJ databases">
        <title>Pervasive Adenine N6-methylation of Active Genes in Fungi.</title>
        <authorList>
            <consortium name="DOE Joint Genome Institute"/>
            <person name="Mondo S.J."/>
            <person name="Dannebaum R.O."/>
            <person name="Kuo R.C."/>
            <person name="Labutti K."/>
            <person name="Haridas S."/>
            <person name="Kuo A."/>
            <person name="Salamov A."/>
            <person name="Ahrendt S.R."/>
            <person name="Lipzen A."/>
            <person name="Sullivan W."/>
            <person name="Andreopoulos W.B."/>
            <person name="Clum A."/>
            <person name="Lindquist E."/>
            <person name="Daum C."/>
            <person name="Ramamoorthy G.K."/>
            <person name="Gryganskyi A."/>
            <person name="Culley D."/>
            <person name="Magnuson J.K."/>
            <person name="James T.Y."/>
            <person name="O'Malley M.A."/>
            <person name="Stajich J.E."/>
            <person name="Spatafora J.W."/>
            <person name="Visel A."/>
            <person name="Grigoriev I.V."/>
        </authorList>
    </citation>
    <scope>NUCLEOTIDE SEQUENCE [LARGE SCALE GENOMIC DNA]</scope>
    <source>
        <strain evidence="2 3">62-1032</strain>
    </source>
</reference>
<protein>
    <submittedName>
        <fullName evidence="2">Uncharacterized protein</fullName>
    </submittedName>
</protein>
<dbReference type="EMBL" id="MCGR01000066">
    <property type="protein sequence ID" value="ORY64631.1"/>
    <property type="molecule type" value="Genomic_DNA"/>
</dbReference>
<dbReference type="AlphaFoldDB" id="A0A1Y2DZD8"/>
<feature type="compositionally biased region" description="Basic and acidic residues" evidence="1">
    <location>
        <begin position="66"/>
        <end position="78"/>
    </location>
</feature>
<evidence type="ECO:0000313" key="2">
    <source>
        <dbReference type="EMBL" id="ORY64631.1"/>
    </source>
</evidence>
<feature type="compositionally biased region" description="Polar residues" evidence="1">
    <location>
        <begin position="27"/>
        <end position="41"/>
    </location>
</feature>
<feature type="compositionally biased region" description="Basic and acidic residues" evidence="1">
    <location>
        <begin position="46"/>
        <end position="57"/>
    </location>
</feature>
<feature type="compositionally biased region" description="Basic residues" evidence="1">
    <location>
        <begin position="1"/>
        <end position="16"/>
    </location>
</feature>
<accession>A0A1Y2DZD8</accession>
<organism evidence="2 3">
    <name type="scientific">Leucosporidium creatinivorum</name>
    <dbReference type="NCBI Taxonomy" id="106004"/>
    <lineage>
        <taxon>Eukaryota</taxon>
        <taxon>Fungi</taxon>
        <taxon>Dikarya</taxon>
        <taxon>Basidiomycota</taxon>
        <taxon>Pucciniomycotina</taxon>
        <taxon>Microbotryomycetes</taxon>
        <taxon>Leucosporidiales</taxon>
        <taxon>Leucosporidium</taxon>
    </lineage>
</organism>
<feature type="region of interest" description="Disordered" evidence="1">
    <location>
        <begin position="1"/>
        <end position="98"/>
    </location>
</feature>
<dbReference type="InParanoid" id="A0A1Y2DZD8"/>
<gene>
    <name evidence="2" type="ORF">BCR35DRAFT_354996</name>
</gene>
<evidence type="ECO:0000313" key="3">
    <source>
        <dbReference type="Proteomes" id="UP000193467"/>
    </source>
</evidence>
<proteinExistence type="predicted"/>
<evidence type="ECO:0000256" key="1">
    <source>
        <dbReference type="SAM" id="MobiDB-lite"/>
    </source>
</evidence>
<name>A0A1Y2DZD8_9BASI</name>
<sequence length="114" mass="12568">MPPTNKKRPPPSKKGRSTSLLPKIRSHTSSLPLKSSVQPQLRTKKQKEAQKARDATARDGMNGTEQDWRHELVQEAAKETSPLVQPKPAPPKELANKGGELADALKELEVAMSR</sequence>
<dbReference type="Proteomes" id="UP000193467">
    <property type="component" value="Unassembled WGS sequence"/>
</dbReference>